<evidence type="ECO:0000256" key="2">
    <source>
        <dbReference type="SAM" id="SignalP"/>
    </source>
</evidence>
<feature type="region of interest" description="Disordered" evidence="1">
    <location>
        <begin position="76"/>
        <end position="103"/>
    </location>
</feature>
<sequence length="228" mass="26097">MKKSKVFILSLITVATLAVSFAGIAQEEKKKKREEARKEIKAYMKAQVLPVVLENRKDFDKKLSKSEKKTLVSLRSRMDALSKKKEGMKRPEGEPTEAQQKERQEMEKEMRHITTAAWEIVDNHEADLEAIKASTKTQQEQWKSDMQAIMEKYKPENKEGKDGKGKGKGHGRRGKMGQGMMGHYQPVMFVLMDPSKSVDEIADEMEKRQMKRMKHHKGGKGHRGGGRN</sequence>
<organism evidence="3 4">
    <name type="scientific">Flammeovirga aprica JL-4</name>
    <dbReference type="NCBI Taxonomy" id="694437"/>
    <lineage>
        <taxon>Bacteria</taxon>
        <taxon>Pseudomonadati</taxon>
        <taxon>Bacteroidota</taxon>
        <taxon>Cytophagia</taxon>
        <taxon>Cytophagales</taxon>
        <taxon>Flammeovirgaceae</taxon>
        <taxon>Flammeovirga</taxon>
    </lineage>
</organism>
<comment type="caution">
    <text evidence="3">The sequence shown here is derived from an EMBL/GenBank/DDBJ whole genome shotgun (WGS) entry which is preliminary data.</text>
</comment>
<feature type="signal peptide" evidence="2">
    <location>
        <begin position="1"/>
        <end position="25"/>
    </location>
</feature>
<name>A0A7X9RXK4_9BACT</name>
<proteinExistence type="predicted"/>
<feature type="compositionally biased region" description="Basic residues" evidence="1">
    <location>
        <begin position="209"/>
        <end position="228"/>
    </location>
</feature>
<evidence type="ECO:0000313" key="4">
    <source>
        <dbReference type="Proteomes" id="UP000576082"/>
    </source>
</evidence>
<evidence type="ECO:0000313" key="3">
    <source>
        <dbReference type="EMBL" id="NME70606.1"/>
    </source>
</evidence>
<feature type="compositionally biased region" description="Basic and acidic residues" evidence="1">
    <location>
        <begin position="153"/>
        <end position="165"/>
    </location>
</feature>
<evidence type="ECO:0008006" key="5">
    <source>
        <dbReference type="Google" id="ProtNLM"/>
    </source>
</evidence>
<dbReference type="EMBL" id="JABANE010000068">
    <property type="protein sequence ID" value="NME70606.1"/>
    <property type="molecule type" value="Genomic_DNA"/>
</dbReference>
<accession>A0A7X9RXK4</accession>
<keyword evidence="2" id="KW-0732">Signal</keyword>
<evidence type="ECO:0000256" key="1">
    <source>
        <dbReference type="SAM" id="MobiDB-lite"/>
    </source>
</evidence>
<gene>
    <name evidence="3" type="ORF">HHU12_21700</name>
</gene>
<feature type="region of interest" description="Disordered" evidence="1">
    <location>
        <begin position="153"/>
        <end position="179"/>
    </location>
</feature>
<dbReference type="RefSeq" id="WP_169658838.1">
    <property type="nucleotide sequence ID" value="NZ_JABANE010000068.1"/>
</dbReference>
<feature type="region of interest" description="Disordered" evidence="1">
    <location>
        <begin position="206"/>
        <end position="228"/>
    </location>
</feature>
<feature type="chain" id="PRO_5030771320" description="LTXXQ motif protein" evidence="2">
    <location>
        <begin position="26"/>
        <end position="228"/>
    </location>
</feature>
<reference evidence="3 4" key="1">
    <citation type="submission" date="2020-04" db="EMBL/GenBank/DDBJ databases">
        <title>Flammeovirga sp. SR4, a novel species isolated from seawater.</title>
        <authorList>
            <person name="Wang X."/>
        </authorList>
    </citation>
    <scope>NUCLEOTIDE SEQUENCE [LARGE SCALE GENOMIC DNA]</scope>
    <source>
        <strain evidence="3 4">ATCC 23126</strain>
    </source>
</reference>
<dbReference type="AlphaFoldDB" id="A0A7X9RXK4"/>
<keyword evidence="4" id="KW-1185">Reference proteome</keyword>
<feature type="compositionally biased region" description="Basic residues" evidence="1">
    <location>
        <begin position="166"/>
        <end position="175"/>
    </location>
</feature>
<dbReference type="Proteomes" id="UP000576082">
    <property type="component" value="Unassembled WGS sequence"/>
</dbReference>
<protein>
    <recommendedName>
        <fullName evidence="5">LTXXQ motif protein</fullName>
    </recommendedName>
</protein>